<dbReference type="InterPro" id="IPR002300">
    <property type="entry name" value="aa-tRNA-synth_Ia"/>
</dbReference>
<dbReference type="Pfam" id="PF08264">
    <property type="entry name" value="Anticodon_1"/>
    <property type="match status" value="1"/>
</dbReference>
<comment type="catalytic activity">
    <reaction evidence="9">
        <text>tRNA(Ile) + L-isoleucine + ATP = L-isoleucyl-tRNA(Ile) + AMP + diphosphate</text>
        <dbReference type="Rhea" id="RHEA:11060"/>
        <dbReference type="Rhea" id="RHEA-COMP:9666"/>
        <dbReference type="Rhea" id="RHEA-COMP:9695"/>
        <dbReference type="ChEBI" id="CHEBI:30616"/>
        <dbReference type="ChEBI" id="CHEBI:33019"/>
        <dbReference type="ChEBI" id="CHEBI:58045"/>
        <dbReference type="ChEBI" id="CHEBI:78442"/>
        <dbReference type="ChEBI" id="CHEBI:78528"/>
        <dbReference type="ChEBI" id="CHEBI:456215"/>
        <dbReference type="EC" id="6.1.1.5"/>
    </reaction>
</comment>
<dbReference type="Gene3D" id="3.40.50.620">
    <property type="entry name" value="HUPs"/>
    <property type="match status" value="2"/>
</dbReference>
<name>A0AAN6MEG8_9PEZI</name>
<sequence>MSVNFSKAEHEVLWHWRDIDAFQTQLRLTQDRPRFTFYDGPPFGLPHYGHLLGSTIKDIIPRYWSMKGYHVSRRFGWDTHGVPIEYEIDKKLNLSAPEAVKQMGIKKYNALCRSIVMTYSAEWRHTIERLRRWIDFDNDYKSCWWVFKKLFHDGHVYRAYRVMPYSTKLCTPLSHMESKENEKEIQDPAILASFPVVGVEGKEDTSLVAYTTTPWTLPSNLLIAVHPNFEYLEVLDENTHRRYILLESGLSMLYKAHKEPQYKVLSKISGKSMVGWKYEPLFNYFTDSFSDCFQVIAASYVEAGEGTGIVHLAPAFGQEDYDAAIAAGFISPARLPPCPVDDAGCFTTEVPEYAGQHVKEAADKAILRDLRPAGRLLVESQVTHVDKLCPRSNTPLIRRAVSSWFIRVTDCVPDMLKNLEKTNWVPTFVKEKRFANWVANAHDWNVSRNRYWGTPIPLWVSDDYEEVVCVGSVEELRHLSGFDGPLDDLHRDKIDGITIPSKKGKGVLRRVDEVFDCWFESGSMPYASVHYPFENSDAFHQGLFPADFIAEGLDQTRGWFYTLTVLGNKLFKTSPFKNVIVNGIVLDKIGKKISKRVGNYPDPNLILEKYGADALRLFLVNSAVLRGEPMRFVEEGIKDIAARVLLPLWNSYRFFHEQTLLFKQTTGQNFTVQSSFGSNLMDRWILADYQSLLGFMEEEMKGYRLYTVVPRLLQSIDNLTNWYIRFNRKRLKGAANLGPADTTAALNTLLQVLYTMVRALAPFAPFLTEHIYQLLRPFLAEATASLPDARSVHFLPFPTTQEELCDLAIERQVAAMQKVITLARTARERSGMSLKTPLACLVVISETVVLKDVSPLEPYIREELNIREVILTETGDAFGLALQAKVDWPRLGKKLNKAVQVVRKALPGLSQAALRGYQRTGKMELEGILLEEGDLTLEPVVGDRLEHGPRWELAFVEGMTVLVDVAPNPELIEEGLVRELVNRFQRLRKKAGLVPTDEVGMRMRVVSDPDGVGLGALVVARQEVFVAALRERVVEVGEEGVVEGSVVVEDQQSIGNALVLLQLVKA</sequence>
<dbReference type="Pfam" id="PF00133">
    <property type="entry name" value="tRNA-synt_1"/>
    <property type="match status" value="1"/>
</dbReference>
<keyword evidence="13" id="KW-1185">Reference proteome</keyword>
<dbReference type="PANTHER" id="PTHR42780">
    <property type="entry name" value="SOLEUCYL-TRNA SYNTHETASE"/>
    <property type="match status" value="1"/>
</dbReference>
<accession>A0AAN6MEG8</accession>
<feature type="domain" description="Aminoacyl-tRNA synthetase class Ia" evidence="10">
    <location>
        <begin position="13"/>
        <end position="627"/>
    </location>
</feature>
<dbReference type="InterPro" id="IPR023586">
    <property type="entry name" value="Ile-tRNA-ligase_type2"/>
</dbReference>
<evidence type="ECO:0000313" key="13">
    <source>
        <dbReference type="Proteomes" id="UP001303889"/>
    </source>
</evidence>
<evidence type="ECO:0000256" key="2">
    <source>
        <dbReference type="ARBA" id="ARBA00013165"/>
    </source>
</evidence>
<evidence type="ECO:0000256" key="9">
    <source>
        <dbReference type="ARBA" id="ARBA00048359"/>
    </source>
</evidence>
<dbReference type="Pfam" id="PF19302">
    <property type="entry name" value="DUF5915"/>
    <property type="match status" value="1"/>
</dbReference>
<keyword evidence="5" id="KW-0067">ATP-binding</keyword>
<comment type="caution">
    <text evidence="12">The sequence shown here is derived from an EMBL/GenBank/DDBJ whole genome shotgun (WGS) entry which is preliminary data.</text>
</comment>
<dbReference type="EMBL" id="MU855933">
    <property type="protein sequence ID" value="KAK3898463.1"/>
    <property type="molecule type" value="Genomic_DNA"/>
</dbReference>
<dbReference type="InterPro" id="IPR033709">
    <property type="entry name" value="Anticodon_Ile_ABEc"/>
</dbReference>
<dbReference type="AlphaFoldDB" id="A0AAN6MEG8"/>
<dbReference type="GO" id="GO:0004822">
    <property type="term" value="F:isoleucine-tRNA ligase activity"/>
    <property type="evidence" value="ECO:0007669"/>
    <property type="project" value="UniProtKB-EC"/>
</dbReference>
<dbReference type="InterPro" id="IPR009008">
    <property type="entry name" value="Val/Leu/Ile-tRNA-synth_edit"/>
</dbReference>
<dbReference type="InterPro" id="IPR002301">
    <property type="entry name" value="Ile-tRNA-ligase"/>
</dbReference>
<dbReference type="InterPro" id="IPR014729">
    <property type="entry name" value="Rossmann-like_a/b/a_fold"/>
</dbReference>
<gene>
    <name evidence="12" type="ORF">C8A05DRAFT_47240</name>
</gene>
<dbReference type="FunFam" id="3.40.50.620:FF:000133">
    <property type="entry name" value="Isoleucyl-tRNA synthetase, cytoplasmic"/>
    <property type="match status" value="1"/>
</dbReference>
<dbReference type="NCBIfam" id="TIGR00392">
    <property type="entry name" value="ileS"/>
    <property type="match status" value="1"/>
</dbReference>
<dbReference type="CDD" id="cd07961">
    <property type="entry name" value="Anticodon_Ia_Ile_ABEc"/>
    <property type="match status" value="1"/>
</dbReference>
<evidence type="ECO:0000313" key="12">
    <source>
        <dbReference type="EMBL" id="KAK3898463.1"/>
    </source>
</evidence>
<keyword evidence="7" id="KW-0030">Aminoacyl-tRNA synthetase</keyword>
<dbReference type="SUPFAM" id="SSF52374">
    <property type="entry name" value="Nucleotidylyl transferase"/>
    <property type="match status" value="1"/>
</dbReference>
<dbReference type="GO" id="GO:0006428">
    <property type="term" value="P:isoleucyl-tRNA aminoacylation"/>
    <property type="evidence" value="ECO:0007669"/>
    <property type="project" value="InterPro"/>
</dbReference>
<dbReference type="GO" id="GO:0005524">
    <property type="term" value="F:ATP binding"/>
    <property type="evidence" value="ECO:0007669"/>
    <property type="project" value="UniProtKB-KW"/>
</dbReference>
<dbReference type="CDD" id="cd00818">
    <property type="entry name" value="IleRS_core"/>
    <property type="match status" value="1"/>
</dbReference>
<dbReference type="Proteomes" id="UP001303889">
    <property type="component" value="Unassembled WGS sequence"/>
</dbReference>
<dbReference type="SUPFAM" id="SSF47323">
    <property type="entry name" value="Anticodon-binding domain of a subclass of class I aminoacyl-tRNA synthetases"/>
    <property type="match status" value="1"/>
</dbReference>
<dbReference type="Gene3D" id="3.90.740.10">
    <property type="entry name" value="Valyl/Leucyl/Isoleucyl-tRNA synthetase, editing domain"/>
    <property type="match status" value="1"/>
</dbReference>
<dbReference type="InterPro" id="IPR013155">
    <property type="entry name" value="M/V/L/I-tRNA-synth_anticd-bd"/>
</dbReference>
<keyword evidence="4" id="KW-0547">Nucleotide-binding</keyword>
<evidence type="ECO:0000256" key="3">
    <source>
        <dbReference type="ARBA" id="ARBA00022598"/>
    </source>
</evidence>
<dbReference type="PRINTS" id="PR00984">
    <property type="entry name" value="TRNASYNTHILE"/>
</dbReference>
<evidence type="ECO:0000256" key="8">
    <source>
        <dbReference type="ARBA" id="ARBA00032665"/>
    </source>
</evidence>
<reference evidence="12" key="1">
    <citation type="journal article" date="2023" name="Mol. Phylogenet. Evol.">
        <title>Genome-scale phylogeny and comparative genomics of the fungal order Sordariales.</title>
        <authorList>
            <person name="Hensen N."/>
            <person name="Bonometti L."/>
            <person name="Westerberg I."/>
            <person name="Brannstrom I.O."/>
            <person name="Guillou S."/>
            <person name="Cros-Aarteil S."/>
            <person name="Calhoun S."/>
            <person name="Haridas S."/>
            <person name="Kuo A."/>
            <person name="Mondo S."/>
            <person name="Pangilinan J."/>
            <person name="Riley R."/>
            <person name="LaButti K."/>
            <person name="Andreopoulos B."/>
            <person name="Lipzen A."/>
            <person name="Chen C."/>
            <person name="Yan M."/>
            <person name="Daum C."/>
            <person name="Ng V."/>
            <person name="Clum A."/>
            <person name="Steindorff A."/>
            <person name="Ohm R.A."/>
            <person name="Martin F."/>
            <person name="Silar P."/>
            <person name="Natvig D.O."/>
            <person name="Lalanne C."/>
            <person name="Gautier V."/>
            <person name="Ament-Velasquez S.L."/>
            <person name="Kruys A."/>
            <person name="Hutchinson M.I."/>
            <person name="Powell A.J."/>
            <person name="Barry K."/>
            <person name="Miller A.N."/>
            <person name="Grigoriev I.V."/>
            <person name="Debuchy R."/>
            <person name="Gladieux P."/>
            <person name="Hiltunen Thoren M."/>
            <person name="Johannesson H."/>
        </authorList>
    </citation>
    <scope>NUCLEOTIDE SEQUENCE</scope>
    <source>
        <strain evidence="12">CBS 103.79</strain>
    </source>
</reference>
<keyword evidence="6" id="KW-0648">Protein biosynthesis</keyword>
<dbReference type="PANTHER" id="PTHR42780:SF1">
    <property type="entry name" value="ISOLEUCINE--TRNA LIGASE, CYTOPLASMIC"/>
    <property type="match status" value="1"/>
</dbReference>
<evidence type="ECO:0000256" key="5">
    <source>
        <dbReference type="ARBA" id="ARBA00022840"/>
    </source>
</evidence>
<keyword evidence="3" id="KW-0436">Ligase</keyword>
<organism evidence="12 13">
    <name type="scientific">Staphylotrichum tortipilum</name>
    <dbReference type="NCBI Taxonomy" id="2831512"/>
    <lineage>
        <taxon>Eukaryota</taxon>
        <taxon>Fungi</taxon>
        <taxon>Dikarya</taxon>
        <taxon>Ascomycota</taxon>
        <taxon>Pezizomycotina</taxon>
        <taxon>Sordariomycetes</taxon>
        <taxon>Sordariomycetidae</taxon>
        <taxon>Sordariales</taxon>
        <taxon>Chaetomiaceae</taxon>
        <taxon>Staphylotrichum</taxon>
    </lineage>
</organism>
<dbReference type="GO" id="GO:0002161">
    <property type="term" value="F:aminoacyl-tRNA deacylase activity"/>
    <property type="evidence" value="ECO:0007669"/>
    <property type="project" value="InterPro"/>
</dbReference>
<protein>
    <recommendedName>
        <fullName evidence="2">isoleucine--tRNA ligase</fullName>
        <ecNumber evidence="2">6.1.1.5</ecNumber>
    </recommendedName>
    <alternativeName>
        <fullName evidence="8">Isoleucyl-tRNA synthetase</fullName>
    </alternativeName>
</protein>
<evidence type="ECO:0000256" key="7">
    <source>
        <dbReference type="ARBA" id="ARBA00023146"/>
    </source>
</evidence>
<dbReference type="EC" id="6.1.1.5" evidence="2"/>
<evidence type="ECO:0000256" key="1">
    <source>
        <dbReference type="ARBA" id="ARBA00005594"/>
    </source>
</evidence>
<evidence type="ECO:0000256" key="4">
    <source>
        <dbReference type="ARBA" id="ARBA00022741"/>
    </source>
</evidence>
<dbReference type="InterPro" id="IPR009080">
    <property type="entry name" value="tRNAsynth_Ia_anticodon-bd"/>
</dbReference>
<evidence type="ECO:0000256" key="6">
    <source>
        <dbReference type="ARBA" id="ARBA00022917"/>
    </source>
</evidence>
<dbReference type="Gene3D" id="1.10.730.10">
    <property type="entry name" value="Isoleucyl-tRNA Synthetase, Domain 1"/>
    <property type="match status" value="1"/>
</dbReference>
<dbReference type="FunFam" id="1.10.730.10:FF:000004">
    <property type="entry name" value="Isoleucyl-tRNA synthetase, cytoplasmic"/>
    <property type="match status" value="1"/>
</dbReference>
<comment type="similarity">
    <text evidence="1">Belongs to the class-I aminoacyl-tRNA synthetase family.</text>
</comment>
<evidence type="ECO:0000259" key="10">
    <source>
        <dbReference type="Pfam" id="PF00133"/>
    </source>
</evidence>
<dbReference type="GO" id="GO:0000049">
    <property type="term" value="F:tRNA binding"/>
    <property type="evidence" value="ECO:0007669"/>
    <property type="project" value="InterPro"/>
</dbReference>
<proteinExistence type="inferred from homology"/>
<dbReference type="SUPFAM" id="SSF50677">
    <property type="entry name" value="ValRS/IleRS/LeuRS editing domain"/>
    <property type="match status" value="1"/>
</dbReference>
<reference evidence="12" key="2">
    <citation type="submission" date="2023-05" db="EMBL/GenBank/DDBJ databases">
        <authorList>
            <consortium name="Lawrence Berkeley National Laboratory"/>
            <person name="Steindorff A."/>
            <person name="Hensen N."/>
            <person name="Bonometti L."/>
            <person name="Westerberg I."/>
            <person name="Brannstrom I.O."/>
            <person name="Guillou S."/>
            <person name="Cros-Aarteil S."/>
            <person name="Calhoun S."/>
            <person name="Haridas S."/>
            <person name="Kuo A."/>
            <person name="Mondo S."/>
            <person name="Pangilinan J."/>
            <person name="Riley R."/>
            <person name="Labutti K."/>
            <person name="Andreopoulos B."/>
            <person name="Lipzen A."/>
            <person name="Chen C."/>
            <person name="Yanf M."/>
            <person name="Daum C."/>
            <person name="Ng V."/>
            <person name="Clum A."/>
            <person name="Ohm R."/>
            <person name="Martin F."/>
            <person name="Silar P."/>
            <person name="Natvig D."/>
            <person name="Lalanne C."/>
            <person name="Gautier V."/>
            <person name="Ament-Velasquez S.L."/>
            <person name="Kruys A."/>
            <person name="Hutchinson M.I."/>
            <person name="Powell A.J."/>
            <person name="Barry K."/>
            <person name="Miller A.N."/>
            <person name="Grigoriev I.V."/>
            <person name="Debuchy R."/>
            <person name="Gladieux P."/>
            <person name="Thoren M.H."/>
            <person name="Johannesson H."/>
        </authorList>
    </citation>
    <scope>NUCLEOTIDE SEQUENCE</scope>
    <source>
        <strain evidence="12">CBS 103.79</strain>
    </source>
</reference>
<evidence type="ECO:0000259" key="11">
    <source>
        <dbReference type="Pfam" id="PF08264"/>
    </source>
</evidence>
<feature type="domain" description="Methionyl/Valyl/Leucyl/Isoleucyl-tRNA synthetase anticodon-binding" evidence="11">
    <location>
        <begin position="682"/>
        <end position="838"/>
    </location>
</feature>